<dbReference type="EMBL" id="SHKK01000001">
    <property type="protein sequence ID" value="RZT81201.1"/>
    <property type="molecule type" value="Genomic_DNA"/>
</dbReference>
<evidence type="ECO:0000313" key="1">
    <source>
        <dbReference type="EMBL" id="RZT81201.1"/>
    </source>
</evidence>
<keyword evidence="2" id="KW-1185">Reference proteome</keyword>
<reference evidence="1 2" key="1">
    <citation type="submission" date="2019-02" db="EMBL/GenBank/DDBJ databases">
        <title>Sequencing the genomes of 1000 actinobacteria strains.</title>
        <authorList>
            <person name="Klenk H.-P."/>
        </authorList>
    </citation>
    <scope>NUCLEOTIDE SEQUENCE [LARGE SCALE GENOMIC DNA]</scope>
    <source>
        <strain evidence="1 2">DSM 45888</strain>
    </source>
</reference>
<gene>
    <name evidence="1" type="ORF">EV382_4475</name>
</gene>
<organism evidence="1 2">
    <name type="scientific">Micromonospora violae</name>
    <dbReference type="NCBI Taxonomy" id="1278207"/>
    <lineage>
        <taxon>Bacteria</taxon>
        <taxon>Bacillati</taxon>
        <taxon>Actinomycetota</taxon>
        <taxon>Actinomycetes</taxon>
        <taxon>Micromonosporales</taxon>
        <taxon>Micromonosporaceae</taxon>
        <taxon>Micromonospora</taxon>
    </lineage>
</organism>
<evidence type="ECO:0000313" key="2">
    <source>
        <dbReference type="Proteomes" id="UP000293781"/>
    </source>
</evidence>
<comment type="caution">
    <text evidence="1">The sequence shown here is derived from an EMBL/GenBank/DDBJ whole genome shotgun (WGS) entry which is preliminary data.</text>
</comment>
<protein>
    <submittedName>
        <fullName evidence="1">Uncharacterized protein</fullName>
    </submittedName>
</protein>
<dbReference type="Proteomes" id="UP000293781">
    <property type="component" value="Unassembled WGS sequence"/>
</dbReference>
<dbReference type="RefSeq" id="WP_130404789.1">
    <property type="nucleotide sequence ID" value="NZ_SHKK01000001.1"/>
</dbReference>
<proteinExistence type="predicted"/>
<accession>A0A4Q7ULA7</accession>
<dbReference type="OrthoDB" id="4044896at2"/>
<dbReference type="AlphaFoldDB" id="A0A4Q7ULA7"/>
<name>A0A4Q7ULA7_9ACTN</name>
<sequence>MVEVKYAEYRDYLQKRQAANSSIMALLAGSKLAGHLLSLTAGSNMTLSEIFPKVDHIRSFNLKSQLATDILEDAEHHLGLMAVPYLLAIHEDYLKECLFLLSDAGLIRRRQARDAKAATIHMLFETHSSTALPVESIELYDLIRLMRNCVIHRGGTASEELAKAASTMSTSAATAWTKMTTQPPPAFAKLDRVRLGYSETVATLAVTKKIARAVNSGLAVCCPRDMWLERLVDDYEAHANIPTTADKRMRLARGISNFNYFPLQFKDVEIRAALKERGHL</sequence>